<evidence type="ECO:0000256" key="7">
    <source>
        <dbReference type="RuleBase" id="RU000477"/>
    </source>
</evidence>
<evidence type="ECO:0000256" key="4">
    <source>
        <dbReference type="ARBA" id="ARBA00022692"/>
    </source>
</evidence>
<sequence length="259" mass="27789">MFLAEVVGTGILLFVGCMGSIGTMGRILPPPLQASMAFGMTVNLLIMMLGHVSGAHLNPAVTIGAVILKIKSIPTGIVYVVGQFIGATIGYGLLMVRIFDFITYSLYKFKLAITPPELFNDGSSNSSVGHCVTTVHPGISTTQAVLVEILCTSFILCAASATWDPRCAHTTDSTAIRFGFSVVAVSLAAIYWFGPTVGAVLGTYTYVLLFAEKKPDLQNDRLQFLELKPINASLKDFNCKEERNINGRNLELMAAEEAA</sequence>
<protein>
    <recommendedName>
        <fullName evidence="11">Aquaporin</fullName>
    </recommendedName>
</protein>
<evidence type="ECO:0000256" key="6">
    <source>
        <dbReference type="ARBA" id="ARBA00023136"/>
    </source>
</evidence>
<feature type="transmembrane region" description="Helical" evidence="8">
    <location>
        <begin position="37"/>
        <end position="57"/>
    </location>
</feature>
<dbReference type="GO" id="GO:0005886">
    <property type="term" value="C:plasma membrane"/>
    <property type="evidence" value="ECO:0007669"/>
    <property type="project" value="TreeGrafter"/>
</dbReference>
<evidence type="ECO:0000313" key="10">
    <source>
        <dbReference type="Proteomes" id="UP000752696"/>
    </source>
</evidence>
<evidence type="ECO:0008006" key="11">
    <source>
        <dbReference type="Google" id="ProtNLM"/>
    </source>
</evidence>
<dbReference type="GO" id="GO:0015267">
    <property type="term" value="F:channel activity"/>
    <property type="evidence" value="ECO:0007669"/>
    <property type="project" value="InterPro"/>
</dbReference>
<comment type="caution">
    <text evidence="9">The sequence shown here is derived from an EMBL/GenBank/DDBJ whole genome shotgun (WGS) entry which is preliminary data.</text>
</comment>
<reference evidence="9" key="1">
    <citation type="submission" date="2020-07" db="EMBL/GenBank/DDBJ databases">
        <authorList>
            <person name="Nazaruddin N."/>
        </authorList>
    </citation>
    <scope>NUCLEOTIDE SEQUENCE</scope>
</reference>
<evidence type="ECO:0000256" key="3">
    <source>
        <dbReference type="ARBA" id="ARBA00022448"/>
    </source>
</evidence>
<dbReference type="AlphaFoldDB" id="A0A6V7GX21"/>
<gene>
    <name evidence="9" type="ORF">MHI_LOCUS198364</name>
</gene>
<dbReference type="InterPro" id="IPR000425">
    <property type="entry name" value="MIP"/>
</dbReference>
<dbReference type="PANTHER" id="PTHR19139">
    <property type="entry name" value="AQUAPORIN TRANSPORTER"/>
    <property type="match status" value="1"/>
</dbReference>
<dbReference type="PANTHER" id="PTHR19139:SF270">
    <property type="entry name" value="ENTOMOGLYCEROPORIN 1-RELATED"/>
    <property type="match status" value="1"/>
</dbReference>
<dbReference type="EMBL" id="CAJDYZ010003884">
    <property type="protein sequence ID" value="CAD1470625.1"/>
    <property type="molecule type" value="Genomic_DNA"/>
</dbReference>
<dbReference type="InterPro" id="IPR023271">
    <property type="entry name" value="Aquaporin-like"/>
</dbReference>
<dbReference type="PROSITE" id="PS00221">
    <property type="entry name" value="MIP"/>
    <property type="match status" value="1"/>
</dbReference>
<keyword evidence="3 7" id="KW-0813">Transport</keyword>
<keyword evidence="6 8" id="KW-0472">Membrane</keyword>
<keyword evidence="10" id="KW-1185">Reference proteome</keyword>
<comment type="subcellular location">
    <subcellularLocation>
        <location evidence="1">Membrane</location>
        <topology evidence="1">Multi-pass membrane protein</topology>
    </subcellularLocation>
</comment>
<keyword evidence="4 7" id="KW-0812">Transmembrane</keyword>
<comment type="similarity">
    <text evidence="2 7">Belongs to the MIP/aquaporin (TC 1.A.8) family.</text>
</comment>
<proteinExistence type="inferred from homology"/>
<keyword evidence="5 8" id="KW-1133">Transmembrane helix</keyword>
<feature type="transmembrane region" description="Helical" evidence="8">
    <location>
        <begin position="77"/>
        <end position="99"/>
    </location>
</feature>
<dbReference type="SUPFAM" id="SSF81338">
    <property type="entry name" value="Aquaporin-like"/>
    <property type="match status" value="1"/>
</dbReference>
<dbReference type="OrthoDB" id="3222at2759"/>
<dbReference type="InterPro" id="IPR034294">
    <property type="entry name" value="Aquaporin_transptr"/>
</dbReference>
<evidence type="ECO:0000256" key="5">
    <source>
        <dbReference type="ARBA" id="ARBA00022989"/>
    </source>
</evidence>
<name>A0A6V7GX21_9HYME</name>
<evidence type="ECO:0000256" key="1">
    <source>
        <dbReference type="ARBA" id="ARBA00004141"/>
    </source>
</evidence>
<evidence type="ECO:0000256" key="8">
    <source>
        <dbReference type="SAM" id="Phobius"/>
    </source>
</evidence>
<dbReference type="Proteomes" id="UP000752696">
    <property type="component" value="Unassembled WGS sequence"/>
</dbReference>
<evidence type="ECO:0000313" key="9">
    <source>
        <dbReference type="EMBL" id="CAD1470625.1"/>
    </source>
</evidence>
<dbReference type="InterPro" id="IPR022357">
    <property type="entry name" value="MIP_CS"/>
</dbReference>
<accession>A0A6V7GX21</accession>
<dbReference type="Pfam" id="PF00230">
    <property type="entry name" value="MIP"/>
    <property type="match status" value="1"/>
</dbReference>
<feature type="transmembrane region" description="Helical" evidence="8">
    <location>
        <begin position="183"/>
        <end position="211"/>
    </location>
</feature>
<organism evidence="9 10">
    <name type="scientific">Heterotrigona itama</name>
    <dbReference type="NCBI Taxonomy" id="395501"/>
    <lineage>
        <taxon>Eukaryota</taxon>
        <taxon>Metazoa</taxon>
        <taxon>Ecdysozoa</taxon>
        <taxon>Arthropoda</taxon>
        <taxon>Hexapoda</taxon>
        <taxon>Insecta</taxon>
        <taxon>Pterygota</taxon>
        <taxon>Neoptera</taxon>
        <taxon>Endopterygota</taxon>
        <taxon>Hymenoptera</taxon>
        <taxon>Apocrita</taxon>
        <taxon>Aculeata</taxon>
        <taxon>Apoidea</taxon>
        <taxon>Anthophila</taxon>
        <taxon>Apidae</taxon>
        <taxon>Heterotrigona</taxon>
    </lineage>
</organism>
<dbReference type="PRINTS" id="PR00783">
    <property type="entry name" value="MINTRINSICP"/>
</dbReference>
<evidence type="ECO:0000256" key="2">
    <source>
        <dbReference type="ARBA" id="ARBA00006175"/>
    </source>
</evidence>
<dbReference type="Gene3D" id="1.20.1080.10">
    <property type="entry name" value="Glycerol uptake facilitator protein"/>
    <property type="match status" value="1"/>
</dbReference>
<feature type="transmembrane region" description="Helical" evidence="8">
    <location>
        <begin position="6"/>
        <end position="25"/>
    </location>
</feature>